<dbReference type="EMBL" id="FOPC01000001">
    <property type="protein sequence ID" value="SFG02808.1"/>
    <property type="molecule type" value="Genomic_DNA"/>
</dbReference>
<evidence type="ECO:0000256" key="14">
    <source>
        <dbReference type="ARBA" id="ARBA00041592"/>
    </source>
</evidence>
<dbReference type="SUPFAM" id="SSF55811">
    <property type="entry name" value="Nudix"/>
    <property type="match status" value="1"/>
</dbReference>
<dbReference type="InterPro" id="IPR047127">
    <property type="entry name" value="MutT-like"/>
</dbReference>
<evidence type="ECO:0000256" key="17">
    <source>
        <dbReference type="RuleBase" id="RU003476"/>
    </source>
</evidence>
<evidence type="ECO:0000256" key="15">
    <source>
        <dbReference type="ARBA" id="ARBA00041979"/>
    </source>
</evidence>
<keyword evidence="7 17" id="KW-0378">Hydrolase</keyword>
<dbReference type="PANTHER" id="PTHR47707:SF1">
    <property type="entry name" value="NUDIX HYDROLASE FAMILY PROTEIN"/>
    <property type="match status" value="1"/>
</dbReference>
<dbReference type="Proteomes" id="UP000199642">
    <property type="component" value="Unassembled WGS sequence"/>
</dbReference>
<comment type="catalytic activity">
    <reaction evidence="10">
        <text>8-oxo-dGTP + H2O = 8-oxo-dGMP + diphosphate + H(+)</text>
        <dbReference type="Rhea" id="RHEA:31575"/>
        <dbReference type="ChEBI" id="CHEBI:15377"/>
        <dbReference type="ChEBI" id="CHEBI:15378"/>
        <dbReference type="ChEBI" id="CHEBI:33019"/>
        <dbReference type="ChEBI" id="CHEBI:63224"/>
        <dbReference type="ChEBI" id="CHEBI:77896"/>
        <dbReference type="EC" id="3.6.1.55"/>
    </reaction>
</comment>
<evidence type="ECO:0000256" key="13">
    <source>
        <dbReference type="ARBA" id="ARBA00040794"/>
    </source>
</evidence>
<dbReference type="PANTHER" id="PTHR47707">
    <property type="entry name" value="8-OXO-DGTP DIPHOSPHATASE"/>
    <property type="match status" value="1"/>
</dbReference>
<evidence type="ECO:0000256" key="16">
    <source>
        <dbReference type="ARBA" id="ARBA00042798"/>
    </source>
</evidence>
<evidence type="ECO:0000256" key="10">
    <source>
        <dbReference type="ARBA" id="ARBA00035861"/>
    </source>
</evidence>
<accession>A0A1I2NGT5</accession>
<evidence type="ECO:0000313" key="19">
    <source>
        <dbReference type="EMBL" id="SFG02808.1"/>
    </source>
</evidence>
<dbReference type="CDD" id="cd03425">
    <property type="entry name" value="NUDIX_MutT_NudA_like"/>
    <property type="match status" value="1"/>
</dbReference>
<proteinExistence type="inferred from homology"/>
<keyword evidence="5" id="KW-0479">Metal-binding</keyword>
<dbReference type="GO" id="GO:0008413">
    <property type="term" value="F:8-oxo-7,8-dihydroguanosine triphosphate pyrophosphatase activity"/>
    <property type="evidence" value="ECO:0007669"/>
    <property type="project" value="TreeGrafter"/>
</dbReference>
<keyword evidence="6" id="KW-0227">DNA damage</keyword>
<comment type="catalytic activity">
    <reaction evidence="11">
        <text>8-oxo-GTP + H2O = 8-oxo-GMP + diphosphate + H(+)</text>
        <dbReference type="Rhea" id="RHEA:67616"/>
        <dbReference type="ChEBI" id="CHEBI:15377"/>
        <dbReference type="ChEBI" id="CHEBI:15378"/>
        <dbReference type="ChEBI" id="CHEBI:33019"/>
        <dbReference type="ChEBI" id="CHEBI:143553"/>
        <dbReference type="ChEBI" id="CHEBI:145694"/>
    </reaction>
</comment>
<dbReference type="InterPro" id="IPR000086">
    <property type="entry name" value="NUDIX_hydrolase_dom"/>
</dbReference>
<dbReference type="GO" id="GO:0044715">
    <property type="term" value="F:8-oxo-dGDP phosphatase activity"/>
    <property type="evidence" value="ECO:0007669"/>
    <property type="project" value="TreeGrafter"/>
</dbReference>
<evidence type="ECO:0000256" key="8">
    <source>
        <dbReference type="ARBA" id="ARBA00022842"/>
    </source>
</evidence>
<dbReference type="InterPro" id="IPR015797">
    <property type="entry name" value="NUDIX_hydrolase-like_dom_sf"/>
</dbReference>
<evidence type="ECO:0000256" key="9">
    <source>
        <dbReference type="ARBA" id="ARBA00023204"/>
    </source>
</evidence>
<keyword evidence="8" id="KW-0460">Magnesium</keyword>
<dbReference type="PROSITE" id="PS51462">
    <property type="entry name" value="NUDIX"/>
    <property type="match status" value="1"/>
</dbReference>
<evidence type="ECO:0000256" key="7">
    <source>
        <dbReference type="ARBA" id="ARBA00022801"/>
    </source>
</evidence>
<evidence type="ECO:0000256" key="5">
    <source>
        <dbReference type="ARBA" id="ARBA00022723"/>
    </source>
</evidence>
<dbReference type="Pfam" id="PF00293">
    <property type="entry name" value="NUDIX"/>
    <property type="match status" value="1"/>
</dbReference>
<comment type="cofactor">
    <cofactor evidence="1">
        <name>Mg(2+)</name>
        <dbReference type="ChEBI" id="CHEBI:18420"/>
    </cofactor>
</comment>
<dbReference type="EC" id="3.6.1.55" evidence="12"/>
<dbReference type="InterPro" id="IPR020084">
    <property type="entry name" value="NUDIX_hydrolase_CS"/>
</dbReference>
<evidence type="ECO:0000256" key="2">
    <source>
        <dbReference type="ARBA" id="ARBA00005582"/>
    </source>
</evidence>
<dbReference type="OrthoDB" id="9810648at2"/>
<gene>
    <name evidence="19" type="ORF">SAMN04487988_101108</name>
</gene>
<dbReference type="GO" id="GO:0006281">
    <property type="term" value="P:DNA repair"/>
    <property type="evidence" value="ECO:0007669"/>
    <property type="project" value="UniProtKB-KW"/>
</dbReference>
<dbReference type="STRING" id="435880.SAMN04487988_101108"/>
<reference evidence="20" key="1">
    <citation type="submission" date="2016-10" db="EMBL/GenBank/DDBJ databases">
        <authorList>
            <person name="Varghese N."/>
            <person name="Submissions S."/>
        </authorList>
    </citation>
    <scope>NUCLEOTIDE SEQUENCE [LARGE SCALE GENOMIC DNA]</scope>
    <source>
        <strain evidence="20">DSM 19315</strain>
    </source>
</reference>
<evidence type="ECO:0000256" key="1">
    <source>
        <dbReference type="ARBA" id="ARBA00001946"/>
    </source>
</evidence>
<dbReference type="RefSeq" id="WP_092788293.1">
    <property type="nucleotide sequence ID" value="NZ_FOPC01000001.1"/>
</dbReference>
<dbReference type="GO" id="GO:0035539">
    <property type="term" value="F:8-oxo-7,8-dihydrodeoxyguanosine triphosphate pyrophosphatase activity"/>
    <property type="evidence" value="ECO:0007669"/>
    <property type="project" value="UniProtKB-EC"/>
</dbReference>
<dbReference type="AlphaFoldDB" id="A0A1I2NGT5"/>
<evidence type="ECO:0000256" key="12">
    <source>
        <dbReference type="ARBA" id="ARBA00038905"/>
    </source>
</evidence>
<organism evidence="19 20">
    <name type="scientific">Algoriphagus hitonicola</name>
    <dbReference type="NCBI Taxonomy" id="435880"/>
    <lineage>
        <taxon>Bacteria</taxon>
        <taxon>Pseudomonadati</taxon>
        <taxon>Bacteroidota</taxon>
        <taxon>Cytophagia</taxon>
        <taxon>Cytophagales</taxon>
        <taxon>Cyclobacteriaceae</taxon>
        <taxon>Algoriphagus</taxon>
    </lineage>
</organism>
<sequence>MSSENITPLAVSCALIVQNQQVLAVKRSVGMDLAGYWEFPGGKVETGENPEQCLIREIKEELDLIVELISDLTPSVFDYPGKRIQLIPFLVRIKSGEILLKEHEGAVWLGENELFEVNWAPADIPIVRELKLRWSEFFTN</sequence>
<dbReference type="InterPro" id="IPR020476">
    <property type="entry name" value="Nudix_hydrolase"/>
</dbReference>
<keyword evidence="3" id="KW-0515">Mutator protein</keyword>
<protein>
    <recommendedName>
        <fullName evidence="13">8-oxo-dGTP diphosphatase</fullName>
        <ecNumber evidence="12">3.6.1.55</ecNumber>
    </recommendedName>
    <alternativeName>
        <fullName evidence="16">7,8-dihydro-8-oxoguanine-triphosphatase</fullName>
    </alternativeName>
    <alternativeName>
        <fullName evidence="15">Mutator protein MutT</fullName>
    </alternativeName>
    <alternativeName>
        <fullName evidence="14">dGTP pyrophosphohydrolase</fullName>
    </alternativeName>
</protein>
<keyword evidence="9" id="KW-0234">DNA repair</keyword>
<dbReference type="GO" id="GO:0046872">
    <property type="term" value="F:metal ion binding"/>
    <property type="evidence" value="ECO:0007669"/>
    <property type="project" value="UniProtKB-KW"/>
</dbReference>
<feature type="domain" description="Nudix hydrolase" evidence="18">
    <location>
        <begin position="6"/>
        <end position="132"/>
    </location>
</feature>
<dbReference type="PRINTS" id="PR00502">
    <property type="entry name" value="NUDIXFAMILY"/>
</dbReference>
<dbReference type="GO" id="GO:0006260">
    <property type="term" value="P:DNA replication"/>
    <property type="evidence" value="ECO:0007669"/>
    <property type="project" value="UniProtKB-KW"/>
</dbReference>
<dbReference type="PROSITE" id="PS00893">
    <property type="entry name" value="NUDIX_BOX"/>
    <property type="match status" value="1"/>
</dbReference>
<evidence type="ECO:0000256" key="3">
    <source>
        <dbReference type="ARBA" id="ARBA00022457"/>
    </source>
</evidence>
<keyword evidence="20" id="KW-1185">Reference proteome</keyword>
<evidence type="ECO:0000256" key="11">
    <source>
        <dbReference type="ARBA" id="ARBA00036904"/>
    </source>
</evidence>
<evidence type="ECO:0000259" key="18">
    <source>
        <dbReference type="PROSITE" id="PS51462"/>
    </source>
</evidence>
<evidence type="ECO:0000313" key="20">
    <source>
        <dbReference type="Proteomes" id="UP000199642"/>
    </source>
</evidence>
<name>A0A1I2NGT5_9BACT</name>
<dbReference type="GO" id="GO:0044716">
    <property type="term" value="F:8-oxo-GDP phosphatase activity"/>
    <property type="evidence" value="ECO:0007669"/>
    <property type="project" value="TreeGrafter"/>
</dbReference>
<comment type="similarity">
    <text evidence="2 17">Belongs to the Nudix hydrolase family.</text>
</comment>
<keyword evidence="4" id="KW-0235">DNA replication</keyword>
<evidence type="ECO:0000256" key="6">
    <source>
        <dbReference type="ARBA" id="ARBA00022763"/>
    </source>
</evidence>
<dbReference type="Gene3D" id="3.90.79.10">
    <property type="entry name" value="Nucleoside Triphosphate Pyrophosphohydrolase"/>
    <property type="match status" value="1"/>
</dbReference>
<evidence type="ECO:0000256" key="4">
    <source>
        <dbReference type="ARBA" id="ARBA00022705"/>
    </source>
</evidence>